<evidence type="ECO:0000313" key="3">
    <source>
        <dbReference type="EMBL" id="UOR10477.1"/>
    </source>
</evidence>
<feature type="domain" description="HTH arsR-type" evidence="2">
    <location>
        <begin position="11"/>
        <end position="91"/>
    </location>
</feature>
<dbReference type="PANTHER" id="PTHR38600">
    <property type="entry name" value="TRANSCRIPTIONAL REGULATORY PROTEIN"/>
    <property type="match status" value="1"/>
</dbReference>
<evidence type="ECO:0000313" key="4">
    <source>
        <dbReference type="Proteomes" id="UP000830326"/>
    </source>
</evidence>
<dbReference type="InterPro" id="IPR036390">
    <property type="entry name" value="WH_DNA-bd_sf"/>
</dbReference>
<keyword evidence="1" id="KW-0238">DNA-binding</keyword>
<evidence type="ECO:0000256" key="1">
    <source>
        <dbReference type="ARBA" id="ARBA00023125"/>
    </source>
</evidence>
<dbReference type="Proteomes" id="UP000830326">
    <property type="component" value="Chromosome"/>
</dbReference>
<proteinExistence type="predicted"/>
<accession>A0ABY4H6T1</accession>
<organism evidence="3 4">
    <name type="scientific">Halobacillus amylolyticus</name>
    <dbReference type="NCBI Taxonomy" id="2932259"/>
    <lineage>
        <taxon>Bacteria</taxon>
        <taxon>Bacillati</taxon>
        <taxon>Bacillota</taxon>
        <taxon>Bacilli</taxon>
        <taxon>Bacillales</taxon>
        <taxon>Bacillaceae</taxon>
        <taxon>Halobacillus</taxon>
    </lineage>
</organism>
<dbReference type="Gene3D" id="1.10.10.10">
    <property type="entry name" value="Winged helix-like DNA-binding domain superfamily/Winged helix DNA-binding domain"/>
    <property type="match status" value="1"/>
</dbReference>
<dbReference type="InterPro" id="IPR001845">
    <property type="entry name" value="HTH_ArsR_DNA-bd_dom"/>
</dbReference>
<gene>
    <name evidence="3" type="ORF">MUO15_12380</name>
</gene>
<dbReference type="PANTHER" id="PTHR38600:SF2">
    <property type="entry name" value="SLL0088 PROTEIN"/>
    <property type="match status" value="1"/>
</dbReference>
<dbReference type="InterPro" id="IPR011991">
    <property type="entry name" value="ArsR-like_HTH"/>
</dbReference>
<dbReference type="RefSeq" id="WP_245029581.1">
    <property type="nucleotide sequence ID" value="NZ_CP095075.1"/>
</dbReference>
<dbReference type="EMBL" id="CP095075">
    <property type="protein sequence ID" value="UOR10477.1"/>
    <property type="molecule type" value="Genomic_DNA"/>
</dbReference>
<evidence type="ECO:0000259" key="2">
    <source>
        <dbReference type="SMART" id="SM00418"/>
    </source>
</evidence>
<sequence>MKDIQLLTTHEQLKTLSDPFRSQVLLRLMEKPMTGQQLSEVFDLSRARIHYHLKELEKNNLVQIVKREEKNGIIQKFYQSVALGFVADRDLLPHPEEMSESVRQMMINMLERSQKRVLSASEEALHDEIGSQDPSEWKYLSGAFEFKATEDDFKAWLKKYFALMEELSEIQKQNPTQDAKLYYFHSLGIQVDEPLFDRQKPEEEES</sequence>
<dbReference type="SUPFAM" id="SSF46785">
    <property type="entry name" value="Winged helix' DNA-binding domain"/>
    <property type="match status" value="1"/>
</dbReference>
<dbReference type="SMART" id="SM00418">
    <property type="entry name" value="HTH_ARSR"/>
    <property type="match status" value="1"/>
</dbReference>
<keyword evidence="4" id="KW-1185">Reference proteome</keyword>
<reference evidence="3" key="1">
    <citation type="submission" date="2022-04" db="EMBL/GenBank/DDBJ databases">
        <title>Halobacillus sp. isolated from saltern.</title>
        <authorList>
            <person name="Won M."/>
            <person name="Lee C.-M."/>
            <person name="Woen H.-Y."/>
            <person name="Kwon S.-W."/>
        </authorList>
    </citation>
    <scope>NUCLEOTIDE SEQUENCE</scope>
    <source>
        <strain evidence="3">SSHM10-5</strain>
    </source>
</reference>
<dbReference type="InterPro" id="IPR036388">
    <property type="entry name" value="WH-like_DNA-bd_sf"/>
</dbReference>
<dbReference type="Pfam" id="PF01022">
    <property type="entry name" value="HTH_5"/>
    <property type="match status" value="1"/>
</dbReference>
<protein>
    <submittedName>
        <fullName evidence="3">Winged helix-turn-helix domain-containing protein</fullName>
    </submittedName>
</protein>
<name>A0ABY4H6T1_9BACI</name>
<dbReference type="CDD" id="cd00090">
    <property type="entry name" value="HTH_ARSR"/>
    <property type="match status" value="1"/>
</dbReference>